<evidence type="ECO:0000313" key="10">
    <source>
        <dbReference type="Proteomes" id="UP000029074"/>
    </source>
</evidence>
<evidence type="ECO:0000313" key="9">
    <source>
        <dbReference type="Proteomes" id="UP000003656"/>
    </source>
</evidence>
<reference evidence="8 10" key="2">
    <citation type="submission" date="2014-03" db="EMBL/GenBank/DDBJ databases">
        <title>Genomics of Bifidobacteria.</title>
        <authorList>
            <person name="Ventura M."/>
            <person name="Milani C."/>
            <person name="Lugli G.A."/>
        </authorList>
    </citation>
    <scope>NUCLEOTIDE SEQUENCE [LARGE SCALE GENOMIC DNA]</scope>
    <source>
        <strain evidence="8 10">LMG 11596</strain>
    </source>
</reference>
<dbReference type="CDD" id="cd16964">
    <property type="entry name" value="YqgF"/>
    <property type="match status" value="1"/>
</dbReference>
<evidence type="ECO:0000256" key="3">
    <source>
        <dbReference type="ARBA" id="ARBA00022722"/>
    </source>
</evidence>
<dbReference type="EC" id="3.1.-.-" evidence="5"/>
<keyword evidence="10" id="KW-1185">Reference proteome</keyword>
<comment type="caution">
    <text evidence="7">The sequence shown here is derived from an EMBL/GenBank/DDBJ whole genome shotgun (WGS) entry which is preliminary data.</text>
</comment>
<keyword evidence="2 5" id="KW-0690">Ribosome biogenesis</keyword>
<dbReference type="InterPro" id="IPR006641">
    <property type="entry name" value="YqgF/RNaseH-like_dom"/>
</dbReference>
<dbReference type="InterPro" id="IPR012337">
    <property type="entry name" value="RNaseH-like_sf"/>
</dbReference>
<dbReference type="GO" id="GO:0000967">
    <property type="term" value="P:rRNA 5'-end processing"/>
    <property type="evidence" value="ECO:0007669"/>
    <property type="project" value="UniProtKB-UniRule"/>
</dbReference>
<dbReference type="PANTHER" id="PTHR33317:SF4">
    <property type="entry name" value="POLYNUCLEOTIDYL TRANSFERASE, RIBONUCLEASE H-LIKE SUPERFAMILY PROTEIN"/>
    <property type="match status" value="1"/>
</dbReference>
<comment type="subcellular location">
    <subcellularLocation>
        <location evidence="5">Cytoplasm</location>
    </subcellularLocation>
</comment>
<sequence>MVWLGLDLGNARIGTALSDPQLTFAHPAGNITVRGNYGVEFDEVLAIIEDEQVDHVVVGLPLQLDGTEGASARKARTWVRELIHRLVQEVADPRSGITTMPSVTLCDERLTTVDAHRRLHDAQVQGRNHRAMVDQQSAVEILQSALDQAGSDHQQA</sequence>
<dbReference type="eggNOG" id="COG0816">
    <property type="taxonomic scope" value="Bacteria"/>
</dbReference>
<protein>
    <recommendedName>
        <fullName evidence="5">Putative pre-16S rRNA nuclease</fullName>
        <ecNumber evidence="5">3.1.-.-</ecNumber>
    </recommendedName>
</protein>
<dbReference type="SMART" id="SM00732">
    <property type="entry name" value="YqgFc"/>
    <property type="match status" value="1"/>
</dbReference>
<dbReference type="Proteomes" id="UP000029074">
    <property type="component" value="Unassembled WGS sequence"/>
</dbReference>
<dbReference type="EMBL" id="ABXB03000001">
    <property type="protein sequence ID" value="EFA23561.1"/>
    <property type="molecule type" value="Genomic_DNA"/>
</dbReference>
<keyword evidence="1 5" id="KW-0963">Cytoplasm</keyword>
<dbReference type="HAMAP" id="MF_00651">
    <property type="entry name" value="Nuclease_YqgF"/>
    <property type="match status" value="1"/>
</dbReference>
<dbReference type="Gene3D" id="3.30.420.140">
    <property type="entry name" value="YqgF/RNase H-like domain"/>
    <property type="match status" value="1"/>
</dbReference>
<dbReference type="EMBL" id="JGYW01000005">
    <property type="protein sequence ID" value="KFI58634.1"/>
    <property type="molecule type" value="Genomic_DNA"/>
</dbReference>
<dbReference type="SUPFAM" id="SSF53098">
    <property type="entry name" value="Ribonuclease H-like"/>
    <property type="match status" value="1"/>
</dbReference>
<feature type="domain" description="YqgF/RNase H-like" evidence="6">
    <location>
        <begin position="1"/>
        <end position="115"/>
    </location>
</feature>
<dbReference type="InterPro" id="IPR037027">
    <property type="entry name" value="YqgF/RNaseH-like_dom_sf"/>
</dbReference>
<evidence type="ECO:0000256" key="5">
    <source>
        <dbReference type="HAMAP-Rule" id="MF_00651"/>
    </source>
</evidence>
<dbReference type="GO" id="GO:0016788">
    <property type="term" value="F:hydrolase activity, acting on ester bonds"/>
    <property type="evidence" value="ECO:0007669"/>
    <property type="project" value="UniProtKB-UniRule"/>
</dbReference>
<evidence type="ECO:0000313" key="8">
    <source>
        <dbReference type="EMBL" id="KFI58634.1"/>
    </source>
</evidence>
<organism evidence="7 9">
    <name type="scientific">Bifidobacterium gallicum DSM 20093 = LMG 11596</name>
    <dbReference type="NCBI Taxonomy" id="561180"/>
    <lineage>
        <taxon>Bacteria</taxon>
        <taxon>Bacillati</taxon>
        <taxon>Actinomycetota</taxon>
        <taxon>Actinomycetes</taxon>
        <taxon>Bifidobacteriales</taxon>
        <taxon>Bifidobacteriaceae</taxon>
        <taxon>Bifidobacterium</taxon>
    </lineage>
</organism>
<evidence type="ECO:0000256" key="1">
    <source>
        <dbReference type="ARBA" id="ARBA00022490"/>
    </source>
</evidence>
<accession>D1NSA9</accession>
<dbReference type="Pfam" id="PF03652">
    <property type="entry name" value="RuvX"/>
    <property type="match status" value="1"/>
</dbReference>
<dbReference type="GO" id="GO:0004518">
    <property type="term" value="F:nuclease activity"/>
    <property type="evidence" value="ECO:0007669"/>
    <property type="project" value="UniProtKB-KW"/>
</dbReference>
<dbReference type="OrthoDB" id="9790539at2"/>
<evidence type="ECO:0000259" key="6">
    <source>
        <dbReference type="SMART" id="SM00732"/>
    </source>
</evidence>
<comment type="function">
    <text evidence="5">Could be a nuclease involved in processing of the 5'-end of pre-16S rRNA.</text>
</comment>
<evidence type="ECO:0000313" key="7">
    <source>
        <dbReference type="EMBL" id="EFA23561.1"/>
    </source>
</evidence>
<keyword evidence="4 5" id="KW-0378">Hydrolase</keyword>
<dbReference type="AlphaFoldDB" id="D1NSA9"/>
<dbReference type="PANTHER" id="PTHR33317">
    <property type="entry name" value="POLYNUCLEOTIDYL TRANSFERASE, RIBONUCLEASE H-LIKE SUPERFAMILY PROTEIN"/>
    <property type="match status" value="1"/>
</dbReference>
<dbReference type="Proteomes" id="UP000003656">
    <property type="component" value="Unassembled WGS sequence"/>
</dbReference>
<proteinExistence type="inferred from homology"/>
<dbReference type="GO" id="GO:0005829">
    <property type="term" value="C:cytosol"/>
    <property type="evidence" value="ECO:0007669"/>
    <property type="project" value="TreeGrafter"/>
</dbReference>
<dbReference type="RefSeq" id="WP_006294060.1">
    <property type="nucleotide sequence ID" value="NZ_ABXB03000001.1"/>
</dbReference>
<gene>
    <name evidence="8" type="ORF">BGLCM_0925</name>
    <name evidence="7" type="ORF">BIFGAL_02665</name>
</gene>
<evidence type="ECO:0000256" key="2">
    <source>
        <dbReference type="ARBA" id="ARBA00022517"/>
    </source>
</evidence>
<dbReference type="InterPro" id="IPR005227">
    <property type="entry name" value="YqgF"/>
</dbReference>
<comment type="similarity">
    <text evidence="5">Belongs to the YqgF HJR family.</text>
</comment>
<evidence type="ECO:0000256" key="4">
    <source>
        <dbReference type="ARBA" id="ARBA00022801"/>
    </source>
</evidence>
<reference evidence="7 9" key="1">
    <citation type="submission" date="2009-11" db="EMBL/GenBank/DDBJ databases">
        <authorList>
            <person name="Weinstock G."/>
            <person name="Sodergren E."/>
            <person name="Clifton S."/>
            <person name="Fulton L."/>
            <person name="Fulton B."/>
            <person name="Courtney L."/>
            <person name="Fronick C."/>
            <person name="Harrison M."/>
            <person name="Strong C."/>
            <person name="Farmer C."/>
            <person name="Delahaunty K."/>
            <person name="Markovic C."/>
            <person name="Hall O."/>
            <person name="Minx P."/>
            <person name="Tomlinson C."/>
            <person name="Mitreva M."/>
            <person name="Nelson J."/>
            <person name="Hou S."/>
            <person name="Wollam A."/>
            <person name="Pepin K.H."/>
            <person name="Johnson M."/>
            <person name="Bhonagiri V."/>
            <person name="Nash W.E."/>
            <person name="Warren W."/>
            <person name="Chinwalla A."/>
            <person name="Mardis E.R."/>
            <person name="Wilson R.K."/>
        </authorList>
    </citation>
    <scope>NUCLEOTIDE SEQUENCE [LARGE SCALE GENOMIC DNA]</scope>
    <source>
        <strain evidence="7 9">DSM 20093</strain>
    </source>
</reference>
<dbReference type="NCBIfam" id="TIGR00250">
    <property type="entry name" value="RNAse_H_YqgF"/>
    <property type="match status" value="1"/>
</dbReference>
<name>D1NSA9_9BIFI</name>
<dbReference type="STRING" id="561180.BIFGAL_02665"/>
<keyword evidence="3 5" id="KW-0540">Nuclease</keyword>